<dbReference type="Proteomes" id="UP000008370">
    <property type="component" value="Unassembled WGS sequence"/>
</dbReference>
<proteinExistence type="predicted"/>
<dbReference type="EMBL" id="JH930470">
    <property type="protein sequence ID" value="EKM58144.1"/>
    <property type="molecule type" value="Genomic_DNA"/>
</dbReference>
<dbReference type="RefSeq" id="XP_007393471.1">
    <property type="nucleotide sequence ID" value="XM_007393409.1"/>
</dbReference>
<evidence type="ECO:0000313" key="3">
    <source>
        <dbReference type="Proteomes" id="UP000008370"/>
    </source>
</evidence>
<protein>
    <submittedName>
        <fullName evidence="2">Uncharacterized protein</fullName>
    </submittedName>
</protein>
<feature type="transmembrane region" description="Helical" evidence="1">
    <location>
        <begin position="53"/>
        <end position="75"/>
    </location>
</feature>
<dbReference type="GeneID" id="18910899"/>
<gene>
    <name evidence="2" type="ORF">PHACADRAFT_193266</name>
</gene>
<keyword evidence="1" id="KW-1133">Transmembrane helix</keyword>
<accession>K5WGB5</accession>
<evidence type="ECO:0000313" key="2">
    <source>
        <dbReference type="EMBL" id="EKM58144.1"/>
    </source>
</evidence>
<keyword evidence="3" id="KW-1185">Reference proteome</keyword>
<feature type="transmembrane region" description="Helical" evidence="1">
    <location>
        <begin position="21"/>
        <end position="47"/>
    </location>
</feature>
<dbReference type="KEGG" id="pco:PHACADRAFT_193266"/>
<reference evidence="2 3" key="1">
    <citation type="journal article" date="2012" name="BMC Genomics">
        <title>Comparative genomics of the white-rot fungi, Phanerochaete carnosa and P. chrysosporium, to elucidate the genetic basis of the distinct wood types they colonize.</title>
        <authorList>
            <person name="Suzuki H."/>
            <person name="MacDonald J."/>
            <person name="Syed K."/>
            <person name="Salamov A."/>
            <person name="Hori C."/>
            <person name="Aerts A."/>
            <person name="Henrissat B."/>
            <person name="Wiebenga A."/>
            <person name="vanKuyk P.A."/>
            <person name="Barry K."/>
            <person name="Lindquist E."/>
            <person name="LaButti K."/>
            <person name="Lapidus A."/>
            <person name="Lucas S."/>
            <person name="Coutinho P."/>
            <person name="Gong Y."/>
            <person name="Samejima M."/>
            <person name="Mahadevan R."/>
            <person name="Abou-Zaid M."/>
            <person name="de Vries R.P."/>
            <person name="Igarashi K."/>
            <person name="Yadav J.S."/>
            <person name="Grigoriev I.V."/>
            <person name="Master E.R."/>
        </authorList>
    </citation>
    <scope>NUCLEOTIDE SEQUENCE [LARGE SCALE GENOMIC DNA]</scope>
    <source>
        <strain evidence="2 3">HHB-10118-sp</strain>
    </source>
</reference>
<organism evidence="2 3">
    <name type="scientific">Phanerochaete carnosa (strain HHB-10118-sp)</name>
    <name type="common">White-rot fungus</name>
    <name type="synonym">Peniophora carnosa</name>
    <dbReference type="NCBI Taxonomy" id="650164"/>
    <lineage>
        <taxon>Eukaryota</taxon>
        <taxon>Fungi</taxon>
        <taxon>Dikarya</taxon>
        <taxon>Basidiomycota</taxon>
        <taxon>Agaricomycotina</taxon>
        <taxon>Agaricomycetes</taxon>
        <taxon>Polyporales</taxon>
        <taxon>Phanerochaetaceae</taxon>
        <taxon>Phanerochaete</taxon>
    </lineage>
</organism>
<keyword evidence="1" id="KW-0472">Membrane</keyword>
<dbReference type="HOGENOM" id="CLU_1611374_0_0_1"/>
<dbReference type="AlphaFoldDB" id="K5WGB5"/>
<keyword evidence="1" id="KW-0812">Transmembrane</keyword>
<name>K5WGB5_PHACS</name>
<sequence length="165" mass="17484">MISCKIWAGRKGLPGPAVAGIRIRGFASVVIESAATYPFILVAVLVTSGMRTSGLWIILDSMSPITGMIFSAVVVRVSKEYHTDTFTKGGLFLPALSQAAQSHPDHRQAEAINLECPSASSQMLVPGRNRGSREFSITASPAESLAMITFDKNSSTPSLGEEGIS</sequence>
<dbReference type="InParanoid" id="K5WGB5"/>
<evidence type="ECO:0000256" key="1">
    <source>
        <dbReference type="SAM" id="Phobius"/>
    </source>
</evidence>